<sequence length="373" mass="40339">MTPTRGLASAPHRAISKATAALSQFRFGRSRPLVASSDDNVGGEVSIGDERSISDLPASYVRLAKLSDGSVLAGFTTREDEAKVLKVFKSTDGGQQFSSFGEIARGNGDIGNIYLLEVAPSMVLGAFRNHSSVGPNRIHSRITVCKSTDSGKNWKFASQAFEMEGTLGAWEPFMRLAANSPNEIQLTYSQEFAANDQRTMLVKSTDQGDTWSPPEAVSWQENHRDGMNGIAGTKDGNQDALVMIFETTDNPPFFNVKAAISYDDGASWGHRQDVQVVPRGKNAGAPQIASFADGSLAVVYMSDEDIEGNWPHKAAIKATFSGPPKDGKMSWSPPKVVREANAFWPGALRLEDNMVMATYDAGGPRAKPIRLNF</sequence>
<dbReference type="STRING" id="2060905.A0A2B7XEE5"/>
<dbReference type="PANTHER" id="PTHR38792">
    <property type="entry name" value="BNR/ASP-BOX REPEAT DOMAIN PROTEIN (AFU_ORTHOLOGUE AFUA_7G06430)-RELATED"/>
    <property type="match status" value="1"/>
</dbReference>
<comment type="caution">
    <text evidence="1">The sequence shown here is derived from an EMBL/GenBank/DDBJ whole genome shotgun (WGS) entry which is preliminary data.</text>
</comment>
<dbReference type="OrthoDB" id="2739686at2759"/>
<evidence type="ECO:0008006" key="3">
    <source>
        <dbReference type="Google" id="ProtNLM"/>
    </source>
</evidence>
<protein>
    <recommendedName>
        <fullName evidence="3">Sialidase domain-containing protein</fullName>
    </recommendedName>
</protein>
<keyword evidence="2" id="KW-1185">Reference proteome</keyword>
<gene>
    <name evidence="1" type="ORF">GX51_01833</name>
</gene>
<evidence type="ECO:0000313" key="2">
    <source>
        <dbReference type="Proteomes" id="UP000224080"/>
    </source>
</evidence>
<dbReference type="Proteomes" id="UP000224080">
    <property type="component" value="Unassembled WGS sequence"/>
</dbReference>
<name>A0A2B7XEE5_9EURO</name>
<dbReference type="EMBL" id="PDNC01000015">
    <property type="protein sequence ID" value="PGH07289.1"/>
    <property type="molecule type" value="Genomic_DNA"/>
</dbReference>
<dbReference type="SUPFAM" id="SSF50939">
    <property type="entry name" value="Sialidases"/>
    <property type="match status" value="1"/>
</dbReference>
<dbReference type="Gene3D" id="2.120.10.10">
    <property type="match status" value="1"/>
</dbReference>
<dbReference type="InterPro" id="IPR036278">
    <property type="entry name" value="Sialidase_sf"/>
</dbReference>
<reference evidence="1 2" key="1">
    <citation type="submission" date="2017-10" db="EMBL/GenBank/DDBJ databases">
        <title>Comparative genomics in systemic dimorphic fungi from Ajellomycetaceae.</title>
        <authorList>
            <person name="Munoz J.F."/>
            <person name="Mcewen J.G."/>
            <person name="Clay O.K."/>
            <person name="Cuomo C.A."/>
        </authorList>
    </citation>
    <scope>NUCLEOTIDE SEQUENCE [LARGE SCALE GENOMIC DNA]</scope>
    <source>
        <strain evidence="1 2">UAMH130</strain>
    </source>
</reference>
<evidence type="ECO:0000313" key="1">
    <source>
        <dbReference type="EMBL" id="PGH07289.1"/>
    </source>
</evidence>
<proteinExistence type="predicted"/>
<dbReference type="PANTHER" id="PTHR38792:SF3">
    <property type="entry name" value="BNR_ASP-BOX REPEAT DOMAIN PROTEIN (AFU_ORTHOLOGUE AFUA_7G06430)-RELATED"/>
    <property type="match status" value="1"/>
</dbReference>
<accession>A0A2B7XEE5</accession>
<organism evidence="1 2">
    <name type="scientific">Blastomyces parvus</name>
    <dbReference type="NCBI Taxonomy" id="2060905"/>
    <lineage>
        <taxon>Eukaryota</taxon>
        <taxon>Fungi</taxon>
        <taxon>Dikarya</taxon>
        <taxon>Ascomycota</taxon>
        <taxon>Pezizomycotina</taxon>
        <taxon>Eurotiomycetes</taxon>
        <taxon>Eurotiomycetidae</taxon>
        <taxon>Onygenales</taxon>
        <taxon>Ajellomycetaceae</taxon>
        <taxon>Blastomyces</taxon>
    </lineage>
</organism>
<dbReference type="AlphaFoldDB" id="A0A2B7XEE5"/>
<dbReference type="CDD" id="cd15482">
    <property type="entry name" value="Sialidase_non-viral"/>
    <property type="match status" value="2"/>
</dbReference>